<dbReference type="SUPFAM" id="SSF51445">
    <property type="entry name" value="(Trans)glycosidases"/>
    <property type="match status" value="1"/>
</dbReference>
<name>A0A7X0H4H1_9BACT</name>
<dbReference type="PANTHER" id="PTHR10353:SF36">
    <property type="entry name" value="LP05116P"/>
    <property type="match status" value="1"/>
</dbReference>
<dbReference type="GO" id="GO:0030245">
    <property type="term" value="P:cellulose catabolic process"/>
    <property type="evidence" value="ECO:0007669"/>
    <property type="project" value="UniProtKB-KW"/>
</dbReference>
<feature type="binding site" evidence="9">
    <location>
        <begin position="412"/>
        <end position="413"/>
    </location>
    <ligand>
        <name>substrate</name>
    </ligand>
</feature>
<feature type="binding site" evidence="9">
    <location>
        <position position="303"/>
    </location>
    <ligand>
        <name>substrate</name>
    </ligand>
</feature>
<dbReference type="InterPro" id="IPR017853">
    <property type="entry name" value="GH"/>
</dbReference>
<evidence type="ECO:0000313" key="12">
    <source>
        <dbReference type="EMBL" id="MBB6429116.1"/>
    </source>
</evidence>
<evidence type="ECO:0000256" key="7">
    <source>
        <dbReference type="ARBA" id="ARBA00023326"/>
    </source>
</evidence>
<reference evidence="12 13" key="1">
    <citation type="submission" date="2020-08" db="EMBL/GenBank/DDBJ databases">
        <title>Genomic Encyclopedia of Type Strains, Phase IV (KMG-IV): sequencing the most valuable type-strain genomes for metagenomic binning, comparative biology and taxonomic classification.</title>
        <authorList>
            <person name="Goeker M."/>
        </authorList>
    </citation>
    <scope>NUCLEOTIDE SEQUENCE [LARGE SCALE GENOMIC DNA]</scope>
    <source>
        <strain evidence="12 13">DSM 103725</strain>
    </source>
</reference>
<dbReference type="EC" id="3.2.1.21" evidence="2 11"/>
<evidence type="ECO:0000256" key="6">
    <source>
        <dbReference type="ARBA" id="ARBA00023295"/>
    </source>
</evidence>
<comment type="catalytic activity">
    <reaction evidence="11">
        <text>Hydrolysis of terminal, non-reducing beta-D-glucosyl residues with release of beta-D-glucose.</text>
        <dbReference type="EC" id="3.2.1.21"/>
    </reaction>
</comment>
<dbReference type="AlphaFoldDB" id="A0A7X0H4H1"/>
<evidence type="ECO:0000256" key="4">
    <source>
        <dbReference type="ARBA" id="ARBA00023001"/>
    </source>
</evidence>
<comment type="caution">
    <text evidence="12">The sequence shown here is derived from an EMBL/GenBank/DDBJ whole genome shotgun (WGS) entry which is preliminary data.</text>
</comment>
<evidence type="ECO:0000256" key="11">
    <source>
        <dbReference type="RuleBase" id="RU361175"/>
    </source>
</evidence>
<dbReference type="EMBL" id="JACHGY010000001">
    <property type="protein sequence ID" value="MBB6429116.1"/>
    <property type="molecule type" value="Genomic_DNA"/>
</dbReference>
<feature type="active site" description="Proton donor" evidence="8">
    <location>
        <position position="163"/>
    </location>
</feature>
<accession>A0A7X0H4H1</accession>
<evidence type="ECO:0000313" key="13">
    <source>
        <dbReference type="Proteomes" id="UP000541810"/>
    </source>
</evidence>
<dbReference type="InterPro" id="IPR018120">
    <property type="entry name" value="Glyco_hydro_1_AS"/>
</dbReference>
<dbReference type="PRINTS" id="PR00131">
    <property type="entry name" value="GLHYDRLASE1"/>
</dbReference>
<dbReference type="Pfam" id="PF00232">
    <property type="entry name" value="Glyco_hydro_1"/>
    <property type="match status" value="1"/>
</dbReference>
<comment type="similarity">
    <text evidence="1 11">Belongs to the glycosyl hydrolase 1 family.</text>
</comment>
<dbReference type="GO" id="GO:0005829">
    <property type="term" value="C:cytosol"/>
    <property type="evidence" value="ECO:0007669"/>
    <property type="project" value="TreeGrafter"/>
</dbReference>
<keyword evidence="5" id="KW-0119">Carbohydrate metabolism</keyword>
<keyword evidence="7" id="KW-0624">Polysaccharide degradation</keyword>
<evidence type="ECO:0000256" key="3">
    <source>
        <dbReference type="ARBA" id="ARBA00022801"/>
    </source>
</evidence>
<feature type="active site" description="Nucleophile" evidence="8 10">
    <location>
        <position position="358"/>
    </location>
</feature>
<feature type="binding site" evidence="9">
    <location>
        <position position="162"/>
    </location>
    <ligand>
        <name>substrate</name>
    </ligand>
</feature>
<evidence type="ECO:0000256" key="10">
    <source>
        <dbReference type="PROSITE-ProRule" id="PRU10055"/>
    </source>
</evidence>
<dbReference type="FunFam" id="3.20.20.80:FF:000004">
    <property type="entry name" value="Beta-glucosidase 6-phospho-beta-glucosidase"/>
    <property type="match status" value="1"/>
</dbReference>
<protein>
    <recommendedName>
        <fullName evidence="2 11">Beta-glucosidase</fullName>
        <ecNumber evidence="2 11">3.2.1.21</ecNumber>
    </recommendedName>
</protein>
<feature type="binding site" evidence="9">
    <location>
        <position position="118"/>
    </location>
    <ligand>
        <name>substrate</name>
    </ligand>
</feature>
<dbReference type="GO" id="GO:0008422">
    <property type="term" value="F:beta-glucosidase activity"/>
    <property type="evidence" value="ECO:0007669"/>
    <property type="project" value="UniProtKB-EC"/>
</dbReference>
<keyword evidence="4" id="KW-0136">Cellulose degradation</keyword>
<organism evidence="12 13">
    <name type="scientific">Algisphaera agarilytica</name>
    <dbReference type="NCBI Taxonomy" id="1385975"/>
    <lineage>
        <taxon>Bacteria</taxon>
        <taxon>Pseudomonadati</taxon>
        <taxon>Planctomycetota</taxon>
        <taxon>Phycisphaerae</taxon>
        <taxon>Phycisphaerales</taxon>
        <taxon>Phycisphaeraceae</taxon>
        <taxon>Algisphaera</taxon>
    </lineage>
</organism>
<evidence type="ECO:0000256" key="1">
    <source>
        <dbReference type="ARBA" id="ARBA00010838"/>
    </source>
</evidence>
<dbReference type="NCBIfam" id="TIGR03356">
    <property type="entry name" value="BGL"/>
    <property type="match status" value="1"/>
</dbReference>
<keyword evidence="6 11" id="KW-0326">Glycosidase</keyword>
<dbReference type="InterPro" id="IPR001360">
    <property type="entry name" value="Glyco_hydro_1"/>
</dbReference>
<dbReference type="Proteomes" id="UP000541810">
    <property type="component" value="Unassembled WGS sequence"/>
</dbReference>
<feature type="binding site" evidence="9">
    <location>
        <position position="19"/>
    </location>
    <ligand>
        <name>substrate</name>
    </ligand>
</feature>
<keyword evidence="13" id="KW-1185">Reference proteome</keyword>
<keyword evidence="3 11" id="KW-0378">Hydrolase</keyword>
<evidence type="ECO:0000256" key="9">
    <source>
        <dbReference type="PIRSR" id="PIRSR617736-2"/>
    </source>
</evidence>
<dbReference type="RefSeq" id="WP_221435375.1">
    <property type="nucleotide sequence ID" value="NZ_JACHGY010000001.1"/>
</dbReference>
<gene>
    <name evidence="12" type="ORF">HNQ40_000922</name>
</gene>
<evidence type="ECO:0000256" key="5">
    <source>
        <dbReference type="ARBA" id="ARBA00023277"/>
    </source>
</evidence>
<dbReference type="PROSITE" id="PS00572">
    <property type="entry name" value="GLYCOSYL_HYDROL_F1_1"/>
    <property type="match status" value="1"/>
</dbReference>
<sequence length="469" mass="52787">MSIEFPDDFVWGVAASSYQIEGDSAGRGRSIWDSFARWPGKVVSGHSGESACEHVKHYEADVDLISDLGAQAYRLSISWPRLLPSGTGAVNKEGLEFYDRLIDRLLNQNIQPWVTLFHWDLPSDLQRQGGFSNPAMVDWFAQYTEIIADRYGDRVQHWMTLNELACFIGLGLSSGVHAPGLKLPDEEVFVAQHHALMAHGRSVQLLREKCTLPPQIGCAPTGVLGIPSTSRQEDIDAAYNWTFKLDFSADPNFFSYLWTTEPTVLGRYPEGFDDKYGHAMPRGYEDDLSLIKQPLDFLGMNIYNGKTIRAGEDGKPIEVPHALGHGQTAIGWPVTPSCLAWGARHAFRRYGLPIYITENGLAGTDWVSLYGGVHDTPRIDFMAQHLLPLQEAIAEGVDCRGYFHWSLMDNFEWAEGYQKRFGIVYVDFQTQQRIPKDSFWFYRDLINSNGGNLDEVHQHYGQWAISSSG</sequence>
<dbReference type="PANTHER" id="PTHR10353">
    <property type="entry name" value="GLYCOSYL HYDROLASE"/>
    <property type="match status" value="1"/>
</dbReference>
<proteinExistence type="inferred from homology"/>
<evidence type="ECO:0000256" key="8">
    <source>
        <dbReference type="PIRSR" id="PIRSR617736-1"/>
    </source>
</evidence>
<dbReference type="InterPro" id="IPR017736">
    <property type="entry name" value="Glyco_hydro_1_beta-glucosidase"/>
</dbReference>
<evidence type="ECO:0000256" key="2">
    <source>
        <dbReference type="ARBA" id="ARBA00012744"/>
    </source>
</evidence>
<feature type="binding site" evidence="9">
    <location>
        <position position="405"/>
    </location>
    <ligand>
        <name>substrate</name>
    </ligand>
</feature>
<dbReference type="Gene3D" id="3.20.20.80">
    <property type="entry name" value="Glycosidases"/>
    <property type="match status" value="1"/>
</dbReference>